<organism evidence="1 2">
    <name type="scientific">Nitrosomonas oligotropha</name>
    <dbReference type="NCBI Taxonomy" id="42354"/>
    <lineage>
        <taxon>Bacteria</taxon>
        <taxon>Pseudomonadati</taxon>
        <taxon>Pseudomonadota</taxon>
        <taxon>Betaproteobacteria</taxon>
        <taxon>Nitrosomonadales</taxon>
        <taxon>Nitrosomonadaceae</taxon>
        <taxon>Nitrosomonas</taxon>
    </lineage>
</organism>
<evidence type="ECO:0000313" key="1">
    <source>
        <dbReference type="EMBL" id="PTQ78516.1"/>
    </source>
</evidence>
<dbReference type="AlphaFoldDB" id="A0A2T5I3X4"/>
<dbReference type="InterPro" id="IPR019239">
    <property type="entry name" value="VapB_antitoxin"/>
</dbReference>
<reference evidence="1 2" key="1">
    <citation type="submission" date="2018-04" db="EMBL/GenBank/DDBJ databases">
        <title>Active sludge and wastewater microbial communities from Klosterneuburg, Austria.</title>
        <authorList>
            <person name="Wagner M."/>
        </authorList>
    </citation>
    <scope>NUCLEOTIDE SEQUENCE [LARGE SCALE GENOMIC DNA]</scope>
    <source>
        <strain evidence="1 2">Nm49</strain>
    </source>
</reference>
<dbReference type="Pfam" id="PF09957">
    <property type="entry name" value="VapB_antitoxin"/>
    <property type="match status" value="1"/>
</dbReference>
<accession>A0A2T5I3X4</accession>
<gene>
    <name evidence="1" type="ORF">C8R26_10284</name>
</gene>
<dbReference type="Proteomes" id="UP000244128">
    <property type="component" value="Unassembled WGS sequence"/>
</dbReference>
<dbReference type="EMBL" id="QAOI01000002">
    <property type="protein sequence ID" value="PTQ78516.1"/>
    <property type="molecule type" value="Genomic_DNA"/>
</dbReference>
<name>A0A2T5I3X4_9PROT</name>
<sequence>MRTTLDLPEQLLSEAMRVTQAETKTAVIVVALEELVRKAKIAELKQFKGKIELDIDLDNIRARR</sequence>
<evidence type="ECO:0000313" key="2">
    <source>
        <dbReference type="Proteomes" id="UP000244128"/>
    </source>
</evidence>
<proteinExistence type="predicted"/>
<protein>
    <submittedName>
        <fullName evidence="1">VapB protein of antitoxin of type II toxin-antitoxin system</fullName>
    </submittedName>
</protein>
<comment type="caution">
    <text evidence="1">The sequence shown here is derived from an EMBL/GenBank/DDBJ whole genome shotgun (WGS) entry which is preliminary data.</text>
</comment>
<dbReference type="RefSeq" id="WP_107802067.1">
    <property type="nucleotide sequence ID" value="NZ_QAOI01000002.1"/>
</dbReference>